<dbReference type="GO" id="GO:0005634">
    <property type="term" value="C:nucleus"/>
    <property type="evidence" value="ECO:0007669"/>
    <property type="project" value="UniProtKB-SubCell"/>
</dbReference>
<dbReference type="GO" id="GO:0031123">
    <property type="term" value="P:RNA 3'-end processing"/>
    <property type="evidence" value="ECO:0007669"/>
    <property type="project" value="UniProtKB-ARBA"/>
</dbReference>
<keyword evidence="8" id="KW-1185">Reference proteome</keyword>
<dbReference type="OrthoDB" id="262529at2759"/>
<dbReference type="GeneID" id="111603587"/>
<gene>
    <name evidence="9" type="primary">LOC111603587</name>
</gene>
<feature type="domain" description="Metallo-beta-lactamase" evidence="7">
    <location>
        <begin position="229"/>
        <end position="393"/>
    </location>
</feature>
<dbReference type="CTD" id="40669"/>
<dbReference type="GO" id="GO:0006303">
    <property type="term" value="P:double-strand break repair via nonhomologous end joining"/>
    <property type="evidence" value="ECO:0007669"/>
    <property type="project" value="TreeGrafter"/>
</dbReference>
<dbReference type="CDD" id="cd16273">
    <property type="entry name" value="SNM1A-1C-like_MBL-fold"/>
    <property type="match status" value="1"/>
</dbReference>
<protein>
    <submittedName>
        <fullName evidence="9">DNA cross-link repair 1A protein</fullName>
    </submittedName>
</protein>
<dbReference type="AlphaFoldDB" id="A0A6J1MDM4"/>
<dbReference type="GO" id="GO:0035312">
    <property type="term" value="F:5'-3' DNA exonuclease activity"/>
    <property type="evidence" value="ECO:0007669"/>
    <property type="project" value="TreeGrafter"/>
</dbReference>
<keyword evidence="4" id="KW-0234">DNA repair</keyword>
<dbReference type="InterPro" id="IPR036866">
    <property type="entry name" value="RibonucZ/Hydroxyglut_hydro"/>
</dbReference>
<evidence type="ECO:0000256" key="1">
    <source>
        <dbReference type="ARBA" id="ARBA00004123"/>
    </source>
</evidence>
<keyword evidence="5" id="KW-0539">Nucleus</keyword>
<dbReference type="GO" id="GO:0003684">
    <property type="term" value="F:damaged DNA binding"/>
    <property type="evidence" value="ECO:0007669"/>
    <property type="project" value="TreeGrafter"/>
</dbReference>
<dbReference type="Proteomes" id="UP000504633">
    <property type="component" value="Unplaced"/>
</dbReference>
<dbReference type="InterPro" id="IPR001279">
    <property type="entry name" value="Metallo-B-lactamas"/>
</dbReference>
<evidence type="ECO:0000313" key="9">
    <source>
        <dbReference type="RefSeq" id="XP_023177011.2"/>
    </source>
</evidence>
<dbReference type="Gene3D" id="3.60.15.10">
    <property type="entry name" value="Ribonuclease Z/Hydroxyacylglutathione hydrolase-like"/>
    <property type="match status" value="1"/>
</dbReference>
<dbReference type="Gene3D" id="3.40.50.12650">
    <property type="match status" value="1"/>
</dbReference>
<dbReference type="Pfam" id="PF12706">
    <property type="entry name" value="Lactamase_B_2"/>
    <property type="match status" value="1"/>
</dbReference>
<dbReference type="SUPFAM" id="SSF56281">
    <property type="entry name" value="Metallo-hydrolase/oxidoreductase"/>
    <property type="match status" value="1"/>
</dbReference>
<proteinExistence type="inferred from homology"/>
<reference evidence="9" key="1">
    <citation type="submission" date="2025-08" db="UniProtKB">
        <authorList>
            <consortium name="RefSeq"/>
        </authorList>
    </citation>
    <scope>IDENTIFICATION</scope>
    <source>
        <strain evidence="9">15085-1641.00</strain>
        <tissue evidence="9">Whole body</tissue>
    </source>
</reference>
<dbReference type="OMA" id="YKVNMVP"/>
<dbReference type="KEGG" id="dhe:111603587"/>
<dbReference type="PANTHER" id="PTHR23240:SF6">
    <property type="entry name" value="DNA CROSS-LINK REPAIR 1A PROTEIN"/>
    <property type="match status" value="1"/>
</dbReference>
<evidence type="ECO:0000256" key="2">
    <source>
        <dbReference type="ARBA" id="ARBA00010304"/>
    </source>
</evidence>
<name>A0A6J1MDM4_DROHY</name>
<sequence length="650" mass="73923">MSQSVGRIRLRNLSELQVQIKNNEADDLAIISIPSADENKTPEKTRRARRKCASSTTKKKTNEETKKVIATSTTIKRTGKKEPLPGQMRIDSFFKSCTKSYKVELSNTSPVNRKARKGCKRLFDEESTTKITVEIENKRKPTRKRTLPQRKAKAKCSNSPSAIIDLCSDNESESNKNGISARPVPLEVLKDCQLNSLPMVNIPCLAVQESNGTGACLTKNLPKERSRKRCPSYKIVEDTTFVVDGFQFGDIPKATHYFLSHYHADHYVGLTRKFAHPLYMSPITARLVRTFIPIHNQYMHEIDVGESITLNEIEITAIDANHCPGAIMLIFKFTTGKCILHTGDFRASFEMESLPIFWNEPRIDVLYLDTTYLSKNYDFCHQSDSIYSVCSAVRQFHEKNAGKRILHVCGSYLIGKEKVWLTLVEEFSLRVWTEPHRRKAIECLDWSELQLSLCDDPFKANLHVINMGKISYPNLDQYFKKFEGHYDMLLGIRPSGWEKNSKPSYGKRISVIGVEYSEHSSYKELERFVRFLKPTKVISTVPVGRDLCVTGKVPTNWYKYEGYGSMISTSYQPSITTFLETAKRRVPTLANTIDNMSVSPLSNEGIINSVNNVDLIEKQQAKEEFDNVSFPDADHQRATSDAVNDMLSLI</sequence>
<evidence type="ECO:0000259" key="7">
    <source>
        <dbReference type="SMART" id="SM00849"/>
    </source>
</evidence>
<evidence type="ECO:0000256" key="6">
    <source>
        <dbReference type="SAM" id="MobiDB-lite"/>
    </source>
</evidence>
<organism evidence="8 9">
    <name type="scientific">Drosophila hydei</name>
    <name type="common">Fruit fly</name>
    <dbReference type="NCBI Taxonomy" id="7224"/>
    <lineage>
        <taxon>Eukaryota</taxon>
        <taxon>Metazoa</taxon>
        <taxon>Ecdysozoa</taxon>
        <taxon>Arthropoda</taxon>
        <taxon>Hexapoda</taxon>
        <taxon>Insecta</taxon>
        <taxon>Pterygota</taxon>
        <taxon>Neoptera</taxon>
        <taxon>Endopterygota</taxon>
        <taxon>Diptera</taxon>
        <taxon>Brachycera</taxon>
        <taxon>Muscomorpha</taxon>
        <taxon>Ephydroidea</taxon>
        <taxon>Drosophilidae</taxon>
        <taxon>Drosophila</taxon>
    </lineage>
</organism>
<dbReference type="Pfam" id="PF07522">
    <property type="entry name" value="DRMBL"/>
    <property type="match status" value="1"/>
</dbReference>
<dbReference type="SMART" id="SM00849">
    <property type="entry name" value="Lactamase_B"/>
    <property type="match status" value="1"/>
</dbReference>
<dbReference type="RefSeq" id="XP_023177011.2">
    <property type="nucleotide sequence ID" value="XM_023321243.2"/>
</dbReference>
<dbReference type="PANTHER" id="PTHR23240">
    <property type="entry name" value="DNA CROSS-LINK REPAIR PROTEIN PSO2/SNM1-RELATED"/>
    <property type="match status" value="1"/>
</dbReference>
<evidence type="ECO:0000313" key="8">
    <source>
        <dbReference type="Proteomes" id="UP000504633"/>
    </source>
</evidence>
<evidence type="ECO:0000256" key="4">
    <source>
        <dbReference type="ARBA" id="ARBA00023204"/>
    </source>
</evidence>
<accession>A0A6J1MDM4</accession>
<evidence type="ECO:0000256" key="3">
    <source>
        <dbReference type="ARBA" id="ARBA00022763"/>
    </source>
</evidence>
<dbReference type="InterPro" id="IPR011084">
    <property type="entry name" value="DRMBL"/>
</dbReference>
<dbReference type="FunFam" id="3.40.50.12650:FF:000001">
    <property type="entry name" value="DNA cross-link repair 1A"/>
    <property type="match status" value="1"/>
</dbReference>
<comment type="subcellular location">
    <subcellularLocation>
        <location evidence="1">Nucleus</location>
    </subcellularLocation>
</comment>
<evidence type="ECO:0000256" key="5">
    <source>
        <dbReference type="ARBA" id="ARBA00023242"/>
    </source>
</evidence>
<keyword evidence="3" id="KW-0227">DNA damage</keyword>
<feature type="region of interest" description="Disordered" evidence="6">
    <location>
        <begin position="33"/>
        <end position="67"/>
    </location>
</feature>
<comment type="similarity">
    <text evidence="2">Belongs to the DNA repair metallo-beta-lactamase (DRMBL) family.</text>
</comment>
<dbReference type="GO" id="GO:0036297">
    <property type="term" value="P:interstrand cross-link repair"/>
    <property type="evidence" value="ECO:0007669"/>
    <property type="project" value="TreeGrafter"/>
</dbReference>